<evidence type="ECO:0000256" key="1">
    <source>
        <dbReference type="ARBA" id="ARBA00022729"/>
    </source>
</evidence>
<dbReference type="PANTHER" id="PTHR33376:SF2">
    <property type="entry name" value="DICARBOXYLATE-BINDING PERIPLASMIC PROTEIN"/>
    <property type="match status" value="1"/>
</dbReference>
<reference evidence="3" key="1">
    <citation type="submission" date="2021-05" db="EMBL/GenBank/DDBJ databases">
        <title>Novel Bacillus species.</title>
        <authorList>
            <person name="Liu G."/>
        </authorList>
    </citation>
    <scope>NUCLEOTIDE SEQUENCE</scope>
    <source>
        <strain evidence="3 5">FJAT-50051</strain>
    </source>
</reference>
<evidence type="ECO:0000313" key="4">
    <source>
        <dbReference type="EMBL" id="MCH6265930.1"/>
    </source>
</evidence>
<dbReference type="PROSITE" id="PS51257">
    <property type="entry name" value="PROKAR_LIPOPROTEIN"/>
    <property type="match status" value="1"/>
</dbReference>
<dbReference type="GO" id="GO:0030288">
    <property type="term" value="C:outer membrane-bounded periplasmic space"/>
    <property type="evidence" value="ECO:0007669"/>
    <property type="project" value="InterPro"/>
</dbReference>
<organism evidence="3">
    <name type="scientific">Neobacillus citreus</name>
    <dbReference type="NCBI Taxonomy" id="2833578"/>
    <lineage>
        <taxon>Bacteria</taxon>
        <taxon>Bacillati</taxon>
        <taxon>Bacillota</taxon>
        <taxon>Bacilli</taxon>
        <taxon>Bacillales</taxon>
        <taxon>Bacillaceae</taxon>
        <taxon>Neobacillus</taxon>
    </lineage>
</organism>
<dbReference type="InterPro" id="IPR018389">
    <property type="entry name" value="DctP_fam"/>
</dbReference>
<protein>
    <submittedName>
        <fullName evidence="3">TRAP transporter substrate-binding protein</fullName>
    </submittedName>
</protein>
<evidence type="ECO:0000313" key="5">
    <source>
        <dbReference type="Proteomes" id="UP000677265"/>
    </source>
</evidence>
<comment type="caution">
    <text evidence="3">The sequence shown here is derived from an EMBL/GenBank/DDBJ whole genome shotgun (WGS) entry which is preliminary data.</text>
</comment>
<dbReference type="NCBIfam" id="NF037995">
    <property type="entry name" value="TRAP_S1"/>
    <property type="match status" value="1"/>
</dbReference>
<proteinExistence type="predicted"/>
<dbReference type="InterPro" id="IPR038404">
    <property type="entry name" value="TRAP_DctP_sf"/>
</dbReference>
<dbReference type="Pfam" id="PF03480">
    <property type="entry name" value="DctP"/>
    <property type="match status" value="1"/>
</dbReference>
<feature type="signal peptide" evidence="2">
    <location>
        <begin position="1"/>
        <end position="23"/>
    </location>
</feature>
<feature type="chain" id="PRO_5044697231" evidence="2">
    <location>
        <begin position="24"/>
        <end position="345"/>
    </location>
</feature>
<accession>A0A942SX23</accession>
<dbReference type="Gene3D" id="3.40.190.170">
    <property type="entry name" value="Bacterial extracellular solute-binding protein, family 7"/>
    <property type="match status" value="1"/>
</dbReference>
<dbReference type="EMBL" id="JAGYPE020000014">
    <property type="protein sequence ID" value="MCH6265930.1"/>
    <property type="molecule type" value="Genomic_DNA"/>
</dbReference>
<dbReference type="EMBL" id="JAGYPE010000001">
    <property type="protein sequence ID" value="MBS4181306.1"/>
    <property type="molecule type" value="Genomic_DNA"/>
</dbReference>
<dbReference type="PIRSF" id="PIRSF006470">
    <property type="entry name" value="DctB"/>
    <property type="match status" value="1"/>
</dbReference>
<dbReference type="AlphaFoldDB" id="A0A942SX23"/>
<dbReference type="RefSeq" id="WP_213141160.1">
    <property type="nucleotide sequence ID" value="NZ_JAGYPE020000014.1"/>
</dbReference>
<evidence type="ECO:0000313" key="3">
    <source>
        <dbReference type="EMBL" id="MBS4181306.1"/>
    </source>
</evidence>
<dbReference type="Proteomes" id="UP000677265">
    <property type="component" value="Unassembled WGS sequence"/>
</dbReference>
<evidence type="ECO:0000256" key="2">
    <source>
        <dbReference type="SAM" id="SignalP"/>
    </source>
</evidence>
<dbReference type="NCBIfam" id="TIGR00787">
    <property type="entry name" value="dctP"/>
    <property type="match status" value="1"/>
</dbReference>
<dbReference type="GO" id="GO:0030246">
    <property type="term" value="F:carbohydrate binding"/>
    <property type="evidence" value="ECO:0007669"/>
    <property type="project" value="TreeGrafter"/>
</dbReference>
<gene>
    <name evidence="4" type="ORF">KHB02_010385</name>
    <name evidence="3" type="ORF">KHB02_07810</name>
</gene>
<keyword evidence="5" id="KW-1185">Reference proteome</keyword>
<name>A0A942SX23_9BACI</name>
<dbReference type="GO" id="GO:0055085">
    <property type="term" value="P:transmembrane transport"/>
    <property type="evidence" value="ECO:0007669"/>
    <property type="project" value="InterPro"/>
</dbReference>
<dbReference type="CDD" id="cd13671">
    <property type="entry name" value="PBP2_TRAP_SBP_like_3"/>
    <property type="match status" value="1"/>
</dbReference>
<dbReference type="PANTHER" id="PTHR33376">
    <property type="match status" value="1"/>
</dbReference>
<sequence>MKKSTKRLSATLSTVLGASLILAACGGTADKAKTDGDKGAKSEGKTYSFRLADTHPDNYPTVLGDKKFAELVNKKSDGRIKISVFPNGSLGDEKSVIEQVQLGAVEFTRVSAGPLAEFSKPLGVFSLPYIFDSSEHEWKFLNSDKGKEMLKSLEASKMEGLAYYDSGARSFYSTKPIKSVDDLKGQKIRVQQNQINIDLIAALGGSATPMPYGEVFSSLQTGVIDGAENNTPSYVSANHYQVAKNLILDGHQRVPEILLASKTVWDKLSDADKKIIQEAATESVKTERAEWDKMEKDSQKKIEESGVKIVEVKDVKPWQNKVKPVIDKYRADYKDVLDAIDAARK</sequence>
<keyword evidence="1 2" id="KW-0732">Signal</keyword>
<dbReference type="InterPro" id="IPR004682">
    <property type="entry name" value="TRAP_DctP"/>
</dbReference>
<dbReference type="SUPFAM" id="SSF53850">
    <property type="entry name" value="Periplasmic binding protein-like II"/>
    <property type="match status" value="1"/>
</dbReference>